<keyword evidence="2" id="KW-0614">Plasmid</keyword>
<dbReference type="HOGENOM" id="CLU_2319041_0_0_11"/>
<accession>G2PHC8</accession>
<proteinExistence type="predicted"/>
<keyword evidence="3" id="KW-1185">Reference proteome</keyword>
<name>G2PHC8_STRV4</name>
<evidence type="ECO:0000313" key="2">
    <source>
        <dbReference type="EMBL" id="AEM88774.1"/>
    </source>
</evidence>
<geneLocation type="plasmid" evidence="2 3">
    <name>pSTRVI01</name>
</geneLocation>
<sequence>MTGFTAVVAVVALLTGYGAGRVRPWRRLGDWADDQIRFSGPWVQGGTIRQVVLVLGHFVTAPRTSWRLARRPTPEPVDRPERDPRWDTNRPSEGKGRAV</sequence>
<feature type="compositionally biased region" description="Basic and acidic residues" evidence="1">
    <location>
        <begin position="72"/>
        <end position="99"/>
    </location>
</feature>
<organism evidence="2 3">
    <name type="scientific">Streptomyces violaceusniger (strain Tu 4113)</name>
    <dbReference type="NCBI Taxonomy" id="653045"/>
    <lineage>
        <taxon>Bacteria</taxon>
        <taxon>Bacillati</taxon>
        <taxon>Actinomycetota</taxon>
        <taxon>Actinomycetes</taxon>
        <taxon>Kitasatosporales</taxon>
        <taxon>Streptomycetaceae</taxon>
        <taxon>Streptomyces</taxon>
        <taxon>Streptomyces violaceusniger group</taxon>
    </lineage>
</organism>
<protein>
    <submittedName>
        <fullName evidence="2">Uncharacterized protein</fullName>
    </submittedName>
</protein>
<dbReference type="AlphaFoldDB" id="G2PHC8"/>
<dbReference type="Proteomes" id="UP000008703">
    <property type="component" value="Plasmid pSTRVI01"/>
</dbReference>
<evidence type="ECO:0000256" key="1">
    <source>
        <dbReference type="SAM" id="MobiDB-lite"/>
    </source>
</evidence>
<dbReference type="KEGG" id="svl:Strvi_9527"/>
<evidence type="ECO:0000313" key="3">
    <source>
        <dbReference type="Proteomes" id="UP000008703"/>
    </source>
</evidence>
<feature type="region of interest" description="Disordered" evidence="1">
    <location>
        <begin position="67"/>
        <end position="99"/>
    </location>
</feature>
<gene>
    <name evidence="2" type="ORF">Strvi_9527</name>
</gene>
<reference evidence="2" key="1">
    <citation type="submission" date="2011-08" db="EMBL/GenBank/DDBJ databases">
        <title>Complete sequence of plasmid 1 of Streptomyces violaceusniger Tu 4113.</title>
        <authorList>
            <consortium name="US DOE Joint Genome Institute"/>
            <person name="Lucas S."/>
            <person name="Han J."/>
            <person name="Lapidus A."/>
            <person name="Cheng J.-F."/>
            <person name="Goodwin L."/>
            <person name="Pitluck S."/>
            <person name="Peters L."/>
            <person name="Ivanova N."/>
            <person name="Daligault H."/>
            <person name="Detter J.C."/>
            <person name="Han C."/>
            <person name="Tapia R."/>
            <person name="Land M."/>
            <person name="Hauser L."/>
            <person name="Kyrpides N."/>
            <person name="Ivanova N."/>
            <person name="Pagani I."/>
            <person name="Hagen A."/>
            <person name="Katz L."/>
            <person name="Fiedler H.-P."/>
            <person name="Keasling J."/>
            <person name="Fortman J."/>
            <person name="Woyke T."/>
        </authorList>
    </citation>
    <scope>NUCLEOTIDE SEQUENCE [LARGE SCALE GENOMIC DNA]</scope>
    <source>
        <strain evidence="2">Tu 4113</strain>
        <plasmid evidence="2">pSTRVI01</plasmid>
    </source>
</reference>
<dbReference type="EMBL" id="CP002995">
    <property type="protein sequence ID" value="AEM88774.1"/>
    <property type="molecule type" value="Genomic_DNA"/>
</dbReference>